<feature type="region of interest" description="Disordered" evidence="1">
    <location>
        <begin position="31"/>
        <end position="56"/>
    </location>
</feature>
<gene>
    <name evidence="2" type="ORF">PECUL_23A004167</name>
</gene>
<dbReference type="AlphaFoldDB" id="A0AAD1VR95"/>
<protein>
    <submittedName>
        <fullName evidence="2">Uncharacterized protein</fullName>
    </submittedName>
</protein>
<accession>A0AAD1VR95</accession>
<reference evidence="2" key="1">
    <citation type="submission" date="2022-03" db="EMBL/GenBank/DDBJ databases">
        <authorList>
            <person name="Alioto T."/>
            <person name="Alioto T."/>
            <person name="Gomez Garrido J."/>
        </authorList>
    </citation>
    <scope>NUCLEOTIDE SEQUENCE</scope>
</reference>
<organism evidence="2 3">
    <name type="scientific">Pelobates cultripes</name>
    <name type="common">Western spadefoot toad</name>
    <dbReference type="NCBI Taxonomy" id="61616"/>
    <lineage>
        <taxon>Eukaryota</taxon>
        <taxon>Metazoa</taxon>
        <taxon>Chordata</taxon>
        <taxon>Craniata</taxon>
        <taxon>Vertebrata</taxon>
        <taxon>Euteleostomi</taxon>
        <taxon>Amphibia</taxon>
        <taxon>Batrachia</taxon>
        <taxon>Anura</taxon>
        <taxon>Pelobatoidea</taxon>
        <taxon>Pelobatidae</taxon>
        <taxon>Pelobates</taxon>
    </lineage>
</organism>
<sequence>MPQCQRESTLTRLDAIFMEFWHRHEDRQMSISKQRYSPPAVVSSMSGPKRLNRPAPKRWHKQVNFWNINHALSWGLIWRHSDPTAQAPIRHLGNQKDLGPVTLASGDRRPSGRQ</sequence>
<dbReference type="EMBL" id="OW240912">
    <property type="protein sequence ID" value="CAH2225224.1"/>
    <property type="molecule type" value="Genomic_DNA"/>
</dbReference>
<keyword evidence="3" id="KW-1185">Reference proteome</keyword>
<proteinExistence type="predicted"/>
<evidence type="ECO:0000313" key="3">
    <source>
        <dbReference type="Proteomes" id="UP001295444"/>
    </source>
</evidence>
<dbReference type="Proteomes" id="UP001295444">
    <property type="component" value="Chromosome 01"/>
</dbReference>
<evidence type="ECO:0000313" key="2">
    <source>
        <dbReference type="EMBL" id="CAH2225224.1"/>
    </source>
</evidence>
<feature type="region of interest" description="Disordered" evidence="1">
    <location>
        <begin position="88"/>
        <end position="114"/>
    </location>
</feature>
<name>A0AAD1VR95_PELCU</name>
<evidence type="ECO:0000256" key="1">
    <source>
        <dbReference type="SAM" id="MobiDB-lite"/>
    </source>
</evidence>